<dbReference type="EMBL" id="BMAU01021435">
    <property type="protein sequence ID" value="GFY36062.1"/>
    <property type="molecule type" value="Genomic_DNA"/>
</dbReference>
<protein>
    <submittedName>
        <fullName evidence="1">Uncharacterized protein</fullName>
    </submittedName>
</protein>
<evidence type="ECO:0000313" key="2">
    <source>
        <dbReference type="Proteomes" id="UP000887159"/>
    </source>
</evidence>
<evidence type="ECO:0000313" key="1">
    <source>
        <dbReference type="EMBL" id="GFY36062.1"/>
    </source>
</evidence>
<name>A0A8X7BMS4_TRICX</name>
<organism evidence="1 2">
    <name type="scientific">Trichonephila clavipes</name>
    <name type="common">Golden silk orbweaver</name>
    <name type="synonym">Nephila clavipes</name>
    <dbReference type="NCBI Taxonomy" id="2585209"/>
    <lineage>
        <taxon>Eukaryota</taxon>
        <taxon>Metazoa</taxon>
        <taxon>Ecdysozoa</taxon>
        <taxon>Arthropoda</taxon>
        <taxon>Chelicerata</taxon>
        <taxon>Arachnida</taxon>
        <taxon>Araneae</taxon>
        <taxon>Araneomorphae</taxon>
        <taxon>Entelegynae</taxon>
        <taxon>Araneoidea</taxon>
        <taxon>Nephilidae</taxon>
        <taxon>Trichonephila</taxon>
    </lineage>
</organism>
<keyword evidence="2" id="KW-1185">Reference proteome</keyword>
<dbReference type="Proteomes" id="UP000887159">
    <property type="component" value="Unassembled WGS sequence"/>
</dbReference>
<comment type="caution">
    <text evidence="1">The sequence shown here is derived from an EMBL/GenBank/DDBJ whole genome shotgun (WGS) entry which is preliminary data.</text>
</comment>
<dbReference type="AlphaFoldDB" id="A0A8X7BMS4"/>
<proteinExistence type="predicted"/>
<reference evidence="1" key="1">
    <citation type="submission" date="2020-08" db="EMBL/GenBank/DDBJ databases">
        <title>Multicomponent nature underlies the extraordinary mechanical properties of spider dragline silk.</title>
        <authorList>
            <person name="Kono N."/>
            <person name="Nakamura H."/>
            <person name="Mori M."/>
            <person name="Yoshida Y."/>
            <person name="Ohtoshi R."/>
            <person name="Malay A.D."/>
            <person name="Moran D.A.P."/>
            <person name="Tomita M."/>
            <person name="Numata K."/>
            <person name="Arakawa K."/>
        </authorList>
    </citation>
    <scope>NUCLEOTIDE SEQUENCE</scope>
</reference>
<accession>A0A8X7BMS4</accession>
<gene>
    <name evidence="1" type="ORF">TNCV_4844341</name>
</gene>
<sequence length="134" mass="14659">MPVFSTTRDRGPLRFSTAFRPKPIDSMFCQQSLDLVQCEQQYCDTINRSSGALQFDLSKKKAQSVIPGPLGGGPLGKWHAVVHDGSNSSKIPEGSELTNMVAKVTKLATNLVAKYDANLALPPRFRQVLIESPL</sequence>